<proteinExistence type="predicted"/>
<sequence>MGESVQIVPKKSRMTIMKNRHDEMPVDQHKATFTCPFDTFSYTRMPFGLCNAMSTFQRCMINIFSDLLEDYMEVFIDDFIVYAESFDACLENLFQVLCRCMDTNLVLNFEKCHFMVPEGIVLGHLVSSRGIEANKAKKLKKRLTSAPILQAPNWEYLFELMCDASSFMLGAILGQRVGK</sequence>
<keyword evidence="4" id="KW-1185">Reference proteome</keyword>
<feature type="non-terminal residue" evidence="3">
    <location>
        <position position="1"/>
    </location>
</feature>
<reference evidence="3" key="1">
    <citation type="submission" date="2018-05" db="EMBL/GenBank/DDBJ databases">
        <title>Draft genome of Mucuna pruriens seed.</title>
        <authorList>
            <person name="Nnadi N.E."/>
            <person name="Vos R."/>
            <person name="Hasami M.H."/>
            <person name="Devisetty U.K."/>
            <person name="Aguiy J.C."/>
        </authorList>
    </citation>
    <scope>NUCLEOTIDE SEQUENCE [LARGE SCALE GENOMIC DNA]</scope>
    <source>
        <strain evidence="3">JCA_2017</strain>
    </source>
</reference>
<dbReference type="SUPFAM" id="SSF56672">
    <property type="entry name" value="DNA/RNA polymerases"/>
    <property type="match status" value="1"/>
</dbReference>
<dbReference type="Gene3D" id="3.30.70.270">
    <property type="match status" value="1"/>
</dbReference>
<feature type="domain" description="Reverse transcriptase" evidence="1">
    <location>
        <begin position="27"/>
        <end position="124"/>
    </location>
</feature>
<dbReference type="Pfam" id="PF17919">
    <property type="entry name" value="RT_RNaseH_2"/>
    <property type="match status" value="1"/>
</dbReference>
<evidence type="ECO:0000313" key="4">
    <source>
        <dbReference type="Proteomes" id="UP000257109"/>
    </source>
</evidence>
<evidence type="ECO:0000259" key="2">
    <source>
        <dbReference type="Pfam" id="PF17919"/>
    </source>
</evidence>
<dbReference type="InterPro" id="IPR041577">
    <property type="entry name" value="RT_RNaseH_2"/>
</dbReference>
<dbReference type="InterPro" id="IPR043128">
    <property type="entry name" value="Rev_trsase/Diguanyl_cyclase"/>
</dbReference>
<name>A0A371IHD4_MUCPR</name>
<dbReference type="PANTHER" id="PTHR24559:SF444">
    <property type="entry name" value="REVERSE TRANSCRIPTASE DOMAIN-CONTAINING PROTEIN"/>
    <property type="match status" value="1"/>
</dbReference>
<dbReference type="PANTHER" id="PTHR24559">
    <property type="entry name" value="TRANSPOSON TY3-I GAG-POL POLYPROTEIN"/>
    <property type="match status" value="1"/>
</dbReference>
<evidence type="ECO:0000259" key="1">
    <source>
        <dbReference type="Pfam" id="PF00078"/>
    </source>
</evidence>
<organism evidence="3 4">
    <name type="scientific">Mucuna pruriens</name>
    <name type="common">Velvet bean</name>
    <name type="synonym">Dolichos pruriens</name>
    <dbReference type="NCBI Taxonomy" id="157652"/>
    <lineage>
        <taxon>Eukaryota</taxon>
        <taxon>Viridiplantae</taxon>
        <taxon>Streptophyta</taxon>
        <taxon>Embryophyta</taxon>
        <taxon>Tracheophyta</taxon>
        <taxon>Spermatophyta</taxon>
        <taxon>Magnoliopsida</taxon>
        <taxon>eudicotyledons</taxon>
        <taxon>Gunneridae</taxon>
        <taxon>Pentapetalae</taxon>
        <taxon>rosids</taxon>
        <taxon>fabids</taxon>
        <taxon>Fabales</taxon>
        <taxon>Fabaceae</taxon>
        <taxon>Papilionoideae</taxon>
        <taxon>50 kb inversion clade</taxon>
        <taxon>NPAAA clade</taxon>
        <taxon>indigoferoid/millettioid clade</taxon>
        <taxon>Phaseoleae</taxon>
        <taxon>Mucuna</taxon>
    </lineage>
</organism>
<protein>
    <submittedName>
        <fullName evidence="3">Retrovirus-related Pol polyprotein</fullName>
    </submittedName>
</protein>
<evidence type="ECO:0000313" key="3">
    <source>
        <dbReference type="EMBL" id="RDY14440.1"/>
    </source>
</evidence>
<accession>A0A371IHD4</accession>
<dbReference type="STRING" id="157652.A0A371IHD4"/>
<feature type="domain" description="Reverse transcriptase/retrotransposon-derived protein RNase H-like" evidence="2">
    <location>
        <begin position="135"/>
        <end position="176"/>
    </location>
</feature>
<dbReference type="EMBL" id="QJKJ01000074">
    <property type="protein sequence ID" value="RDY14440.1"/>
    <property type="molecule type" value="Genomic_DNA"/>
</dbReference>
<gene>
    <name evidence="3" type="primary">pol</name>
    <name evidence="3" type="ORF">CR513_00483</name>
</gene>
<dbReference type="InterPro" id="IPR053134">
    <property type="entry name" value="RNA-dir_DNA_polymerase"/>
</dbReference>
<dbReference type="Proteomes" id="UP000257109">
    <property type="component" value="Unassembled WGS sequence"/>
</dbReference>
<dbReference type="AlphaFoldDB" id="A0A371IHD4"/>
<dbReference type="CDD" id="cd01647">
    <property type="entry name" value="RT_LTR"/>
    <property type="match status" value="1"/>
</dbReference>
<dbReference type="InterPro" id="IPR000477">
    <property type="entry name" value="RT_dom"/>
</dbReference>
<dbReference type="InterPro" id="IPR043502">
    <property type="entry name" value="DNA/RNA_pol_sf"/>
</dbReference>
<comment type="caution">
    <text evidence="3">The sequence shown here is derived from an EMBL/GenBank/DDBJ whole genome shotgun (WGS) entry which is preliminary data.</text>
</comment>
<dbReference type="Pfam" id="PF00078">
    <property type="entry name" value="RVT_1"/>
    <property type="match status" value="1"/>
</dbReference>
<dbReference type="OrthoDB" id="427924at2759"/>